<evidence type="ECO:0000313" key="3">
    <source>
        <dbReference type="Proteomes" id="UP000178425"/>
    </source>
</evidence>
<gene>
    <name evidence="2" type="ORF">A2W54_00850</name>
</gene>
<name>A0A1F5WTD8_9BACT</name>
<accession>A0A1F5WTD8</accession>
<evidence type="ECO:0000313" key="2">
    <source>
        <dbReference type="EMBL" id="OGF78919.1"/>
    </source>
</evidence>
<keyword evidence="1" id="KW-0472">Membrane</keyword>
<keyword evidence="1" id="KW-0812">Transmembrane</keyword>
<evidence type="ECO:0000256" key="1">
    <source>
        <dbReference type="SAM" id="Phobius"/>
    </source>
</evidence>
<feature type="transmembrane region" description="Helical" evidence="1">
    <location>
        <begin position="73"/>
        <end position="104"/>
    </location>
</feature>
<feature type="transmembrane region" description="Helical" evidence="1">
    <location>
        <begin position="12"/>
        <end position="37"/>
    </location>
</feature>
<keyword evidence="1" id="KW-1133">Transmembrane helix</keyword>
<feature type="transmembrane region" description="Helical" evidence="1">
    <location>
        <begin position="43"/>
        <end position="61"/>
    </location>
</feature>
<dbReference type="EMBL" id="MFHI01000015">
    <property type="protein sequence ID" value="OGF78919.1"/>
    <property type="molecule type" value="Genomic_DNA"/>
</dbReference>
<organism evidence="2 3">
    <name type="scientific">Candidatus Giovannonibacteria bacterium RIFCSPHIGHO2_02_43_13</name>
    <dbReference type="NCBI Taxonomy" id="1798330"/>
    <lineage>
        <taxon>Bacteria</taxon>
        <taxon>Candidatus Giovannoniibacteriota</taxon>
    </lineage>
</organism>
<dbReference type="AlphaFoldDB" id="A0A1F5WTD8"/>
<sequence>MESKAQNSKISPINAVFLILVALLFDGIQVFLTLIIIGAVLNWMVSMFAAITFYVWLKMLGVSYWEGNGTRKLLSFIGCGFLEVVPIFNAFLGWTIFVILIILFESAERVPIFGKVVALTANKAKTKNPWVATKVGNTYRFLDQE</sequence>
<proteinExistence type="predicted"/>
<reference evidence="2 3" key="1">
    <citation type="journal article" date="2016" name="Nat. Commun.">
        <title>Thousands of microbial genomes shed light on interconnected biogeochemical processes in an aquifer system.</title>
        <authorList>
            <person name="Anantharaman K."/>
            <person name="Brown C.T."/>
            <person name="Hug L.A."/>
            <person name="Sharon I."/>
            <person name="Castelle C.J."/>
            <person name="Probst A.J."/>
            <person name="Thomas B.C."/>
            <person name="Singh A."/>
            <person name="Wilkins M.J."/>
            <person name="Karaoz U."/>
            <person name="Brodie E.L."/>
            <person name="Williams K.H."/>
            <person name="Hubbard S.S."/>
            <person name="Banfield J.F."/>
        </authorList>
    </citation>
    <scope>NUCLEOTIDE SEQUENCE [LARGE SCALE GENOMIC DNA]</scope>
</reference>
<dbReference type="Proteomes" id="UP000178425">
    <property type="component" value="Unassembled WGS sequence"/>
</dbReference>
<protein>
    <submittedName>
        <fullName evidence="2">Uncharacterized protein</fullName>
    </submittedName>
</protein>
<comment type="caution">
    <text evidence="2">The sequence shown here is derived from an EMBL/GenBank/DDBJ whole genome shotgun (WGS) entry which is preliminary data.</text>
</comment>